<evidence type="ECO:0000313" key="4">
    <source>
        <dbReference type="Proteomes" id="UP001217918"/>
    </source>
</evidence>
<keyword evidence="2" id="KW-0472">Membrane</keyword>
<dbReference type="Gene3D" id="1.20.58.340">
    <property type="entry name" value="Magnesium transport protein CorA, transmembrane region"/>
    <property type="match status" value="1"/>
</dbReference>
<feature type="region of interest" description="Disordered" evidence="1">
    <location>
        <begin position="61"/>
        <end position="87"/>
    </location>
</feature>
<evidence type="ECO:0000256" key="1">
    <source>
        <dbReference type="SAM" id="MobiDB-lite"/>
    </source>
</evidence>
<proteinExistence type="predicted"/>
<feature type="transmembrane region" description="Helical" evidence="2">
    <location>
        <begin position="396"/>
        <end position="418"/>
    </location>
</feature>
<keyword evidence="2" id="KW-1133">Transmembrane helix</keyword>
<keyword evidence="2" id="KW-0812">Transmembrane</keyword>
<sequence>MEVEPMSPRVFSSIIVTPSPSLADQKFQKQSPEYEYDIAVIDTERVATPYDVAALANDGSIMSPGASSNTSRSTSTSTSAVSRHEAGRRTIRLQELPEFLDRPAALRLIMLRRDEERAFCIARSGFDSIWAAMRANPCALVLVCQEYDGYHHFPSNEPQTAPTWFLGMSKYALLWTFDCCTSSTTALFLHRKEDLLAGLFTMLDIYKACTHTPYLIGFAMCLHTLAYFSRETNTVELVKTQTIEQKVGFGPYCGGSDQSKTRFEIQEVTGWSREVGEVQGQLANKHRHLTSIRAMLDALERREGLEMPRFRASTGSACARCLRDTDMLAEALPVIGSQLATYVDFVEYLKDRAGKLSHVLFALLTHEDAENNKDLVLAGKDLSLAQKRDSSTMKAIAVLTMLFLPASFVAAIFSLPMLDWKNAGTQESLPEAGGVQSSTPGDMITSQFTYYWLVAIPFTLFVFTIWFTVTQRWWLGGRVRQLVGCLMCRPHIDLDMDEA</sequence>
<organism evidence="3 4">
    <name type="scientific">Phyllachora maydis</name>
    <dbReference type="NCBI Taxonomy" id="1825666"/>
    <lineage>
        <taxon>Eukaryota</taxon>
        <taxon>Fungi</taxon>
        <taxon>Dikarya</taxon>
        <taxon>Ascomycota</taxon>
        <taxon>Pezizomycotina</taxon>
        <taxon>Sordariomycetes</taxon>
        <taxon>Sordariomycetidae</taxon>
        <taxon>Phyllachorales</taxon>
        <taxon>Phyllachoraceae</taxon>
        <taxon>Phyllachora</taxon>
    </lineage>
</organism>
<gene>
    <name evidence="3" type="ORF">P8C59_001544</name>
</gene>
<dbReference type="AlphaFoldDB" id="A0AAD9HYF7"/>
<evidence type="ECO:0000313" key="3">
    <source>
        <dbReference type="EMBL" id="KAK2067838.1"/>
    </source>
</evidence>
<feature type="transmembrane region" description="Helical" evidence="2">
    <location>
        <begin position="450"/>
        <end position="469"/>
    </location>
</feature>
<name>A0AAD9HYF7_9PEZI</name>
<accession>A0AAD9HYF7</accession>
<comment type="caution">
    <text evidence="3">The sequence shown here is derived from an EMBL/GenBank/DDBJ whole genome shotgun (WGS) entry which is preliminary data.</text>
</comment>
<dbReference type="EMBL" id="JAQQPM010000001">
    <property type="protein sequence ID" value="KAK2067838.1"/>
    <property type="molecule type" value="Genomic_DNA"/>
</dbReference>
<evidence type="ECO:0000256" key="2">
    <source>
        <dbReference type="SAM" id="Phobius"/>
    </source>
</evidence>
<protein>
    <submittedName>
        <fullName evidence="3">Uncharacterized protein</fullName>
    </submittedName>
</protein>
<dbReference type="Proteomes" id="UP001217918">
    <property type="component" value="Unassembled WGS sequence"/>
</dbReference>
<reference evidence="3" key="1">
    <citation type="journal article" date="2023" name="Mol. Plant Microbe Interact.">
        <title>Elucidating the Obligate Nature and Biological Capacity of an Invasive Fungal Corn Pathogen.</title>
        <authorList>
            <person name="MacCready J.S."/>
            <person name="Roggenkamp E.M."/>
            <person name="Gdanetz K."/>
            <person name="Chilvers M.I."/>
        </authorList>
    </citation>
    <scope>NUCLEOTIDE SEQUENCE</scope>
    <source>
        <strain evidence="3">PM02</strain>
    </source>
</reference>
<keyword evidence="4" id="KW-1185">Reference proteome</keyword>
<feature type="compositionally biased region" description="Low complexity" evidence="1">
    <location>
        <begin position="67"/>
        <end position="79"/>
    </location>
</feature>